<name>A0ABM3M9N5_GALME</name>
<evidence type="ECO:0000313" key="3">
    <source>
        <dbReference type="RefSeq" id="XP_052747788.1"/>
    </source>
</evidence>
<evidence type="ECO:0000256" key="1">
    <source>
        <dbReference type="SAM" id="MobiDB-lite"/>
    </source>
</evidence>
<sequence>MANYTDILETQHALEATVLDKISRFEAQLKAEVPQTSNSMTKLDEEFQEFKSHVHSVLGLLQQQIAAVAGVLDNIEMRHRRKYLLFNGIPEDINPTLEDFIVQILRDRFEFKELSKKMIAVCHRLGKPVEGKCRPVLLRFTEPTLKSDVWRKKTALKGTSYSMAEFLTRHRQSLFMLARKRLGTRRCWTTDGNVIVKLSDGTIQRVFTNKDLDHFVPGNAETPAIVSQASPTSGTSEARTKSKRSGRTKK</sequence>
<feature type="compositionally biased region" description="Polar residues" evidence="1">
    <location>
        <begin position="225"/>
        <end position="237"/>
    </location>
</feature>
<organism evidence="2 3">
    <name type="scientific">Galleria mellonella</name>
    <name type="common">Greater wax moth</name>
    <dbReference type="NCBI Taxonomy" id="7137"/>
    <lineage>
        <taxon>Eukaryota</taxon>
        <taxon>Metazoa</taxon>
        <taxon>Ecdysozoa</taxon>
        <taxon>Arthropoda</taxon>
        <taxon>Hexapoda</taxon>
        <taxon>Insecta</taxon>
        <taxon>Pterygota</taxon>
        <taxon>Neoptera</taxon>
        <taxon>Endopterygota</taxon>
        <taxon>Lepidoptera</taxon>
        <taxon>Glossata</taxon>
        <taxon>Ditrysia</taxon>
        <taxon>Pyraloidea</taxon>
        <taxon>Pyralidae</taxon>
        <taxon>Galleriinae</taxon>
        <taxon>Galleria</taxon>
    </lineage>
</organism>
<proteinExistence type="predicted"/>
<accession>A0ABM3M9N5</accession>
<protein>
    <submittedName>
        <fullName evidence="3">Uncharacterized protein LOC128200006</fullName>
    </submittedName>
</protein>
<dbReference type="RefSeq" id="XP_052747788.1">
    <property type="nucleotide sequence ID" value="XM_052891828.1"/>
</dbReference>
<gene>
    <name evidence="3" type="primary">LOC128200006</name>
</gene>
<dbReference type="Proteomes" id="UP001652740">
    <property type="component" value="Unplaced"/>
</dbReference>
<dbReference type="GeneID" id="128200006"/>
<feature type="region of interest" description="Disordered" evidence="1">
    <location>
        <begin position="218"/>
        <end position="250"/>
    </location>
</feature>
<evidence type="ECO:0000313" key="2">
    <source>
        <dbReference type="Proteomes" id="UP001652740"/>
    </source>
</evidence>
<keyword evidence="2" id="KW-1185">Reference proteome</keyword>
<feature type="compositionally biased region" description="Basic residues" evidence="1">
    <location>
        <begin position="241"/>
        <end position="250"/>
    </location>
</feature>
<reference evidence="3" key="1">
    <citation type="submission" date="2025-08" db="UniProtKB">
        <authorList>
            <consortium name="RefSeq"/>
        </authorList>
    </citation>
    <scope>IDENTIFICATION</scope>
    <source>
        <tissue evidence="3">Whole larvae</tissue>
    </source>
</reference>